<dbReference type="InterPro" id="IPR000326">
    <property type="entry name" value="PAP2/HPO"/>
</dbReference>
<feature type="transmembrane region" description="Helical" evidence="1">
    <location>
        <begin position="100"/>
        <end position="118"/>
    </location>
</feature>
<protein>
    <submittedName>
        <fullName evidence="3">Phosphatase PAP2 family protein</fullName>
    </submittedName>
</protein>
<keyword evidence="1" id="KW-1133">Transmembrane helix</keyword>
<dbReference type="PANTHER" id="PTHR14969:SF13">
    <property type="entry name" value="AT30094P"/>
    <property type="match status" value="1"/>
</dbReference>
<reference evidence="3" key="2">
    <citation type="submission" date="2024-06" db="EMBL/GenBank/DDBJ databases">
        <authorList>
            <person name="Plum-Jensen L.E."/>
            <person name="Schramm A."/>
            <person name="Marshall I.P.G."/>
        </authorList>
    </citation>
    <scope>NUCLEOTIDE SEQUENCE</scope>
    <source>
        <strain evidence="3">Rat1</strain>
    </source>
</reference>
<dbReference type="EMBL" id="CP159373">
    <property type="protein sequence ID" value="XCN71011.1"/>
    <property type="molecule type" value="Genomic_DNA"/>
</dbReference>
<accession>A0AAU8LNZ4</accession>
<evidence type="ECO:0000259" key="2">
    <source>
        <dbReference type="SMART" id="SM00014"/>
    </source>
</evidence>
<dbReference type="InterPro" id="IPR036938">
    <property type="entry name" value="PAP2/HPO_sf"/>
</dbReference>
<feature type="transmembrane region" description="Helical" evidence="1">
    <location>
        <begin position="209"/>
        <end position="229"/>
    </location>
</feature>
<dbReference type="Gene3D" id="1.20.144.10">
    <property type="entry name" value="Phosphatidic acid phosphatase type 2/haloperoxidase"/>
    <property type="match status" value="1"/>
</dbReference>
<keyword evidence="1" id="KW-0812">Transmembrane</keyword>
<dbReference type="PANTHER" id="PTHR14969">
    <property type="entry name" value="SPHINGOSINE-1-PHOSPHATE PHOSPHOHYDROLASE"/>
    <property type="match status" value="1"/>
</dbReference>
<keyword evidence="1" id="KW-0472">Membrane</keyword>
<name>A0AAU8LNZ4_9BACT</name>
<dbReference type="Pfam" id="PF01569">
    <property type="entry name" value="PAP2"/>
    <property type="match status" value="1"/>
</dbReference>
<evidence type="ECO:0000256" key="1">
    <source>
        <dbReference type="SAM" id="Phobius"/>
    </source>
</evidence>
<reference evidence="3" key="1">
    <citation type="journal article" date="2024" name="Syst. Appl. Microbiol.">
        <title>First single-strain enrichments of Electrothrix cable bacteria, description of E. aestuarii sp. nov. and E. rattekaaiensis sp. nov., and proposal of a cable bacteria taxonomy following the rules of the SeqCode.</title>
        <authorList>
            <person name="Plum-Jensen L.E."/>
            <person name="Schramm A."/>
            <person name="Marshall I.P.G."/>
        </authorList>
    </citation>
    <scope>NUCLEOTIDE SEQUENCE</scope>
    <source>
        <strain evidence="3">Rat1</strain>
    </source>
</reference>
<organism evidence="3">
    <name type="scientific">Candidatus Electrothrix aestuarii</name>
    <dbReference type="NCBI Taxonomy" id="3062594"/>
    <lineage>
        <taxon>Bacteria</taxon>
        <taxon>Pseudomonadati</taxon>
        <taxon>Thermodesulfobacteriota</taxon>
        <taxon>Desulfobulbia</taxon>
        <taxon>Desulfobulbales</taxon>
        <taxon>Desulfobulbaceae</taxon>
        <taxon>Candidatus Electrothrix</taxon>
    </lineage>
</organism>
<evidence type="ECO:0000313" key="3">
    <source>
        <dbReference type="EMBL" id="XCN71011.1"/>
    </source>
</evidence>
<dbReference type="SMART" id="SM00014">
    <property type="entry name" value="acidPPc"/>
    <property type="match status" value="1"/>
</dbReference>
<dbReference type="AlphaFoldDB" id="A0AAU8LNZ4"/>
<gene>
    <name evidence="3" type="ORF">Q3M24_11825</name>
</gene>
<proteinExistence type="predicted"/>
<dbReference type="SUPFAM" id="SSF48317">
    <property type="entry name" value="Acid phosphatase/Vanadium-dependent haloperoxidase"/>
    <property type="match status" value="1"/>
</dbReference>
<feature type="domain" description="Phosphatidic acid phosphatase type 2/haloperoxidase" evidence="2">
    <location>
        <begin position="99"/>
        <end position="225"/>
    </location>
</feature>
<dbReference type="CDD" id="cd03396">
    <property type="entry name" value="PAP2_like_6"/>
    <property type="match status" value="1"/>
</dbReference>
<feature type="transmembrane region" description="Helical" evidence="1">
    <location>
        <begin position="183"/>
        <end position="203"/>
    </location>
</feature>
<feature type="transmembrane region" description="Helical" evidence="1">
    <location>
        <begin position="153"/>
        <end position="171"/>
    </location>
</feature>
<sequence>MRKKKLLEPALVTVALLVVTAIFWVTNADLFITSLVPRDHIIAAALPECNRAWPVGNLFPWNLLYKLAPIPAIILAVSALVVLLIGFFKTRFSPWRKRAIFILLLLGLGPGLVINVLLKDQLGRPRPRQVVEFGGEYKFTQCWQPGSGGENSSFPSGHAAIAFFLMAPWFILRDRNRRSAEAFLIAGLLFGTLVGIARILQGGHFISDILWAGGLLYILGSILGLALGLEQKRKANS</sequence>
<feature type="transmembrane region" description="Helical" evidence="1">
    <location>
        <begin position="67"/>
        <end position="88"/>
    </location>
</feature>
<dbReference type="KEGG" id="eaj:Q3M24_11825"/>